<dbReference type="InterPro" id="IPR002744">
    <property type="entry name" value="MIP18-like"/>
</dbReference>
<dbReference type="Proteomes" id="UP000515733">
    <property type="component" value="Chromosome"/>
</dbReference>
<evidence type="ECO:0000313" key="3">
    <source>
        <dbReference type="Proteomes" id="UP000515733"/>
    </source>
</evidence>
<keyword evidence="3" id="KW-1185">Reference proteome</keyword>
<dbReference type="Gene3D" id="3.30.300.130">
    <property type="entry name" value="Fe-S cluster assembly (FSCA)"/>
    <property type="match status" value="1"/>
</dbReference>
<dbReference type="KEGG" id="doe:DENOEST_3647"/>
<dbReference type="PANTHER" id="PTHR42831:SF1">
    <property type="entry name" value="FE-S PROTEIN MATURATION AUXILIARY FACTOR YITW"/>
    <property type="match status" value="1"/>
</dbReference>
<dbReference type="RefSeq" id="WP_145769525.1">
    <property type="nucleotide sequence ID" value="NZ_LR778301.1"/>
</dbReference>
<dbReference type="PANTHER" id="PTHR42831">
    <property type="entry name" value="FE-S PROTEIN MATURATION AUXILIARY FACTOR YITW"/>
    <property type="match status" value="1"/>
</dbReference>
<dbReference type="Pfam" id="PF01883">
    <property type="entry name" value="FeS_assembly_P"/>
    <property type="match status" value="1"/>
</dbReference>
<dbReference type="AlphaFoldDB" id="A0A6S6Y1Q5"/>
<accession>A0A6S6Y1Q5</accession>
<reference evidence="2 3" key="1">
    <citation type="submission" date="2020-03" db="EMBL/GenBank/DDBJ databases">
        <authorList>
            <consortium name="Genoscope - CEA"/>
            <person name="William W."/>
        </authorList>
    </citation>
    <scope>NUCLEOTIDE SEQUENCE [LARGE SCALE GENOMIC DNA]</scope>
    <source>
        <strain evidence="3">DSM 16959</strain>
    </source>
</reference>
<dbReference type="OrthoDB" id="9805360at2"/>
<dbReference type="SUPFAM" id="SSF117916">
    <property type="entry name" value="Fe-S cluster assembly (FSCA) domain-like"/>
    <property type="match status" value="1"/>
</dbReference>
<dbReference type="EMBL" id="LR778301">
    <property type="protein sequence ID" value="CAB1370801.1"/>
    <property type="molecule type" value="Genomic_DNA"/>
</dbReference>
<feature type="domain" description="MIP18 family-like" evidence="1">
    <location>
        <begin position="14"/>
        <end position="76"/>
    </location>
</feature>
<evidence type="ECO:0000313" key="2">
    <source>
        <dbReference type="EMBL" id="CAB1370801.1"/>
    </source>
</evidence>
<dbReference type="InterPro" id="IPR034904">
    <property type="entry name" value="FSCA_dom_sf"/>
</dbReference>
<sequence length="108" mass="12322">MTIEIEGASLPDPDALRDALREVVDPEVGMNIVDMGLIYSIDLTPDELRLEMTMTSPACPMGEMILEEVEDRLRRLLPDGFPLQVDLVWEPPWEPARMSDEARQHFGW</sequence>
<evidence type="ECO:0000259" key="1">
    <source>
        <dbReference type="Pfam" id="PF01883"/>
    </source>
</evidence>
<protein>
    <submittedName>
        <fullName evidence="2">Fe-S protein maturation auxiliary factor YitW</fullName>
    </submittedName>
</protein>
<name>A0A6S6Y1Q5_9PROT</name>
<proteinExistence type="predicted"/>
<organism evidence="2 3">
    <name type="scientific">Denitratisoma oestradiolicum</name>
    <dbReference type="NCBI Taxonomy" id="311182"/>
    <lineage>
        <taxon>Bacteria</taxon>
        <taxon>Pseudomonadati</taxon>
        <taxon>Pseudomonadota</taxon>
        <taxon>Betaproteobacteria</taxon>
        <taxon>Nitrosomonadales</taxon>
        <taxon>Sterolibacteriaceae</taxon>
        <taxon>Denitratisoma</taxon>
    </lineage>
</organism>
<gene>
    <name evidence="2" type="primary">yitW</name>
    <name evidence="2" type="ORF">DENOEST_3647</name>
</gene>
<dbReference type="InterPro" id="IPR052339">
    <property type="entry name" value="Fe-S_Maturation_MIP18"/>
</dbReference>